<dbReference type="GO" id="GO:0004222">
    <property type="term" value="F:metalloendopeptidase activity"/>
    <property type="evidence" value="ECO:0007669"/>
    <property type="project" value="UniProtKB-EC"/>
</dbReference>
<keyword evidence="6" id="KW-0964">Secreted</keyword>
<keyword evidence="14" id="KW-0482">Metalloprotease</keyword>
<dbReference type="PANTHER" id="PTHR13062">
    <property type="entry name" value="COLLAGENASE"/>
    <property type="match status" value="1"/>
</dbReference>
<evidence type="ECO:0000256" key="8">
    <source>
        <dbReference type="ARBA" id="ARBA00022723"/>
    </source>
</evidence>
<dbReference type="InterPro" id="IPR007280">
    <property type="entry name" value="Peptidase_C_arc/bac"/>
</dbReference>
<sequence>MLLRTRLSMLAAGVVACCATATAVLPTQAFAAPPAAATAGSAPAPAAPTSAGPIGLTTPTVTTGSEDLAEPAAPLPPALIGATRLADPAEASAPAKFKSLAVQSCTPADFAARTGADLVAFIKSSTVDCVKSLYSSGGTDPTIFQQSRMLSVAAALKDLAAGYAGDNSTGITQLVKYLQVGYYIQFYNPARTGPYTGELTTAVTSALDTLFAGTRWRDVSDNNGSLLKEVVWLTDSANVQARYIGAYKRILDEYNNTYNAFPQMISAVNSVLFYPLWGGYRNQDFVRALAADPGLVTSLADFAVKHRDLLSGPHAVLDTNAGNDLARFAGTSPAAEAVAKPLVKKVLDSAPLLSSFGSLYVYTAVQAAYYNSGQCSYYGICNLPAKLTSVVLPNQLVCDNRTLQAQALSAAELATVCESLRKQDAFFHGVAKDNGPIPNQYAKTVTFGIFANKAEYTTYSWAIFGNGTDNGGQTVMDATDPNKRAATVMYQKAWNVNDPARVWNLNHEYTHYLDGIYDMKGNFSTQTSVPDLWWIEGLAEYISYSYRGATDTDAAAQAAKHTYPLSTLFQSTYSNSDSTRTYPWGYLAVRYMVEKHPADVQAMLERFRVGDYAGGYAVYNNLGTSYDADFDAWLTACAAGACYVAGPTALFDTTVNGATVSVSERAVQTGPGRITAWHWTFGDGTSSDERNPSHTYALPGSYTVALTATDDSGRTATSPATVTVTGPATSLLTCAEQRTDAMSQNCARTGRAATAGNSDYLYVYLPAGTSTLKVSTTGGTGTAYLYYNADTWASPTAYTAASTAAGATQSITVTNPTAGYRYLSLYAVTDFSGVTVTTQF</sequence>
<evidence type="ECO:0000313" key="19">
    <source>
        <dbReference type="EMBL" id="WUQ85599.1"/>
    </source>
</evidence>
<evidence type="ECO:0000256" key="11">
    <source>
        <dbReference type="ARBA" id="ARBA00022833"/>
    </source>
</evidence>
<dbReference type="InterPro" id="IPR022409">
    <property type="entry name" value="PKD/Chitinase_dom"/>
</dbReference>
<dbReference type="CDD" id="cd00146">
    <property type="entry name" value="PKD"/>
    <property type="match status" value="1"/>
</dbReference>
<comment type="cofactor">
    <cofactor evidence="3">
        <name>Zn(2+)</name>
        <dbReference type="ChEBI" id="CHEBI:29105"/>
    </cofactor>
</comment>
<dbReference type="SUPFAM" id="SSF49299">
    <property type="entry name" value="PKD domain"/>
    <property type="match status" value="1"/>
</dbReference>
<dbReference type="PROSITE" id="PS50093">
    <property type="entry name" value="PKD"/>
    <property type="match status" value="1"/>
</dbReference>
<evidence type="ECO:0000256" key="7">
    <source>
        <dbReference type="ARBA" id="ARBA00022670"/>
    </source>
</evidence>
<keyword evidence="13" id="KW-0843">Virulence</keyword>
<gene>
    <name evidence="19" type="ORF">OHA16_23105</name>
</gene>
<dbReference type="InterPro" id="IPR013661">
    <property type="entry name" value="Peptidase_M9_N_dom"/>
</dbReference>
<dbReference type="Proteomes" id="UP001432222">
    <property type="component" value="Chromosome"/>
</dbReference>
<evidence type="ECO:0000256" key="14">
    <source>
        <dbReference type="ARBA" id="ARBA00023049"/>
    </source>
</evidence>
<keyword evidence="12" id="KW-0106">Calcium</keyword>
<dbReference type="RefSeq" id="WP_328956337.1">
    <property type="nucleotide sequence ID" value="NZ_CP108110.1"/>
</dbReference>
<comment type="catalytic activity">
    <reaction evidence="1">
        <text>Digestion of native collagen in the triple helical region at Xaa-|-Gly bonds. With synthetic peptides, a preference is shown for Gly at P3 and P1', Pro and Ala at P2 and P2', and hydroxyproline, Ala or Arg at P3'.</text>
        <dbReference type="EC" id="3.4.24.3"/>
    </reaction>
</comment>
<evidence type="ECO:0000256" key="10">
    <source>
        <dbReference type="ARBA" id="ARBA00022801"/>
    </source>
</evidence>
<dbReference type="EC" id="3.4.24.3" evidence="5"/>
<dbReference type="Pfam" id="PF08453">
    <property type="entry name" value="Peptidase_M9_N"/>
    <property type="match status" value="1"/>
</dbReference>
<keyword evidence="20" id="KW-1185">Reference proteome</keyword>
<evidence type="ECO:0000256" key="6">
    <source>
        <dbReference type="ARBA" id="ARBA00022525"/>
    </source>
</evidence>
<evidence type="ECO:0000313" key="20">
    <source>
        <dbReference type="Proteomes" id="UP001432222"/>
    </source>
</evidence>
<keyword evidence="7" id="KW-0645">Protease</keyword>
<feature type="chain" id="PRO_5047117527" description="microbial collagenase" evidence="17">
    <location>
        <begin position="32"/>
        <end position="840"/>
    </location>
</feature>
<dbReference type="InterPro" id="IPR002169">
    <property type="entry name" value="Peptidase_M9A/M9B"/>
</dbReference>
<dbReference type="Pfam" id="PF18911">
    <property type="entry name" value="PKD_4"/>
    <property type="match status" value="1"/>
</dbReference>
<evidence type="ECO:0000256" key="4">
    <source>
        <dbReference type="ARBA" id="ARBA00004613"/>
    </source>
</evidence>
<dbReference type="Gene3D" id="3.40.30.160">
    <property type="entry name" value="Collagenase ColT, N-terminal domain"/>
    <property type="match status" value="1"/>
</dbReference>
<keyword evidence="9 17" id="KW-0732">Signal</keyword>
<dbReference type="InterPro" id="IPR013783">
    <property type="entry name" value="Ig-like_fold"/>
</dbReference>
<keyword evidence="15" id="KW-0865">Zymogen</keyword>
<dbReference type="EMBL" id="CP108110">
    <property type="protein sequence ID" value="WUQ85599.1"/>
    <property type="molecule type" value="Genomic_DNA"/>
</dbReference>
<dbReference type="Pfam" id="PF04151">
    <property type="entry name" value="PPC"/>
    <property type="match status" value="1"/>
</dbReference>
<dbReference type="SMART" id="SM00089">
    <property type="entry name" value="PKD"/>
    <property type="match status" value="1"/>
</dbReference>
<dbReference type="PANTHER" id="PTHR13062:SF9">
    <property type="entry name" value="MICROBIAL COLLAGENASE"/>
    <property type="match status" value="1"/>
</dbReference>
<dbReference type="Gene3D" id="2.60.120.380">
    <property type="match status" value="1"/>
</dbReference>
<dbReference type="InterPro" id="IPR035986">
    <property type="entry name" value="PKD_dom_sf"/>
</dbReference>
<keyword evidence="10 19" id="KW-0378">Hydrolase</keyword>
<organism evidence="19 20">
    <name type="scientific">Kitasatospora purpeofusca</name>
    <dbReference type="NCBI Taxonomy" id="67352"/>
    <lineage>
        <taxon>Bacteria</taxon>
        <taxon>Bacillati</taxon>
        <taxon>Actinomycetota</taxon>
        <taxon>Actinomycetes</taxon>
        <taxon>Kitasatosporales</taxon>
        <taxon>Streptomycetaceae</taxon>
        <taxon>Kitasatospora</taxon>
    </lineage>
</organism>
<evidence type="ECO:0000256" key="5">
    <source>
        <dbReference type="ARBA" id="ARBA00012653"/>
    </source>
</evidence>
<evidence type="ECO:0000259" key="18">
    <source>
        <dbReference type="PROSITE" id="PS50093"/>
    </source>
</evidence>
<comment type="subcellular location">
    <subcellularLocation>
        <location evidence="4">Secreted</location>
    </subcellularLocation>
</comment>
<evidence type="ECO:0000256" key="17">
    <source>
        <dbReference type="SAM" id="SignalP"/>
    </source>
</evidence>
<evidence type="ECO:0000256" key="16">
    <source>
        <dbReference type="SAM" id="MobiDB-lite"/>
    </source>
</evidence>
<name>A0ABZ1U431_9ACTN</name>
<evidence type="ECO:0000256" key="15">
    <source>
        <dbReference type="ARBA" id="ARBA00023145"/>
    </source>
</evidence>
<dbReference type="Pfam" id="PF01752">
    <property type="entry name" value="Peptidase_M9"/>
    <property type="match status" value="1"/>
</dbReference>
<keyword evidence="11" id="KW-0862">Zinc</keyword>
<evidence type="ECO:0000256" key="2">
    <source>
        <dbReference type="ARBA" id="ARBA00001913"/>
    </source>
</evidence>
<evidence type="ECO:0000256" key="12">
    <source>
        <dbReference type="ARBA" id="ARBA00022837"/>
    </source>
</evidence>
<dbReference type="Gene3D" id="1.10.390.20">
    <property type="match status" value="1"/>
</dbReference>
<accession>A0ABZ1U431</accession>
<feature type="signal peptide" evidence="17">
    <location>
        <begin position="1"/>
        <end position="31"/>
    </location>
</feature>
<evidence type="ECO:0000256" key="1">
    <source>
        <dbReference type="ARBA" id="ARBA00000424"/>
    </source>
</evidence>
<dbReference type="PROSITE" id="PS51257">
    <property type="entry name" value="PROKAR_LIPOPROTEIN"/>
    <property type="match status" value="1"/>
</dbReference>
<feature type="region of interest" description="Disordered" evidence="16">
    <location>
        <begin position="37"/>
        <end position="59"/>
    </location>
</feature>
<evidence type="ECO:0000256" key="13">
    <source>
        <dbReference type="ARBA" id="ARBA00023026"/>
    </source>
</evidence>
<evidence type="ECO:0000256" key="9">
    <source>
        <dbReference type="ARBA" id="ARBA00022729"/>
    </source>
</evidence>
<protein>
    <recommendedName>
        <fullName evidence="5">microbial collagenase</fullName>
        <ecNumber evidence="5">3.4.24.3</ecNumber>
    </recommendedName>
</protein>
<feature type="compositionally biased region" description="Low complexity" evidence="16">
    <location>
        <begin position="37"/>
        <end position="53"/>
    </location>
</feature>
<feature type="domain" description="PKD" evidence="18">
    <location>
        <begin position="647"/>
        <end position="731"/>
    </location>
</feature>
<keyword evidence="8" id="KW-0479">Metal-binding</keyword>
<reference evidence="19" key="1">
    <citation type="submission" date="2022-10" db="EMBL/GenBank/DDBJ databases">
        <title>The complete genomes of actinobacterial strains from the NBC collection.</title>
        <authorList>
            <person name="Joergensen T.S."/>
            <person name="Alvarez Arevalo M."/>
            <person name="Sterndorff E.B."/>
            <person name="Faurdal D."/>
            <person name="Vuksanovic O."/>
            <person name="Mourched A.-S."/>
            <person name="Charusanti P."/>
            <person name="Shaw S."/>
            <person name="Blin K."/>
            <person name="Weber T."/>
        </authorList>
    </citation>
    <scope>NUCLEOTIDE SEQUENCE</scope>
    <source>
        <strain evidence="19">NBC_00222</strain>
    </source>
</reference>
<evidence type="ECO:0000256" key="3">
    <source>
        <dbReference type="ARBA" id="ARBA00001947"/>
    </source>
</evidence>
<proteinExistence type="predicted"/>
<dbReference type="Gene3D" id="2.60.40.10">
    <property type="entry name" value="Immunoglobulins"/>
    <property type="match status" value="1"/>
</dbReference>
<dbReference type="PRINTS" id="PR00931">
    <property type="entry name" value="MICOLLPTASE"/>
</dbReference>
<dbReference type="InterPro" id="IPR000601">
    <property type="entry name" value="PKD_dom"/>
</dbReference>
<comment type="cofactor">
    <cofactor evidence="2">
        <name>Ca(2+)</name>
        <dbReference type="ChEBI" id="CHEBI:29108"/>
    </cofactor>
</comment>